<name>A0AAN7S7M4_9COLE</name>
<protein>
    <submittedName>
        <fullName evidence="1">Uncharacterized protein</fullName>
    </submittedName>
</protein>
<proteinExistence type="predicted"/>
<keyword evidence="2" id="KW-1185">Reference proteome</keyword>
<accession>A0AAN7S7M4</accession>
<dbReference type="EMBL" id="JARPUR010000005">
    <property type="protein sequence ID" value="KAK4875656.1"/>
    <property type="molecule type" value="Genomic_DNA"/>
</dbReference>
<sequence length="242" mass="27784">MYLKRKIVVNNSYCIKSSSNKNTNAETHSKRKLLVLNTTKVTSSDANYTYYKAKDENHNYYIIKNKYKKEPLPMKSRAFPESFWQQPNKTSLISPGNVYFSDESSLHKEGDASANKNTDIEEIPVKKKQEIITQPNIDLLFSLFQNVEEEEKKGRANVKNRRGRPKKLKSNITIARDDDPYLTSSAVDPLVSLLPETRSWDTRNKCRKNNQIISMATTKISATTNANNQHFSKMLSDLVVKL</sequence>
<gene>
    <name evidence="1" type="ORF">RN001_012078</name>
</gene>
<dbReference type="AlphaFoldDB" id="A0AAN7S7M4"/>
<evidence type="ECO:0000313" key="2">
    <source>
        <dbReference type="Proteomes" id="UP001353858"/>
    </source>
</evidence>
<dbReference type="Proteomes" id="UP001353858">
    <property type="component" value="Unassembled WGS sequence"/>
</dbReference>
<reference evidence="2" key="1">
    <citation type="submission" date="2023-01" db="EMBL/GenBank/DDBJ databases">
        <title>Key to firefly adult light organ development and bioluminescence: homeobox transcription factors regulate luciferase expression and transportation to peroxisome.</title>
        <authorList>
            <person name="Fu X."/>
        </authorList>
    </citation>
    <scope>NUCLEOTIDE SEQUENCE [LARGE SCALE GENOMIC DNA]</scope>
</reference>
<organism evidence="1 2">
    <name type="scientific">Aquatica leii</name>
    <dbReference type="NCBI Taxonomy" id="1421715"/>
    <lineage>
        <taxon>Eukaryota</taxon>
        <taxon>Metazoa</taxon>
        <taxon>Ecdysozoa</taxon>
        <taxon>Arthropoda</taxon>
        <taxon>Hexapoda</taxon>
        <taxon>Insecta</taxon>
        <taxon>Pterygota</taxon>
        <taxon>Neoptera</taxon>
        <taxon>Endopterygota</taxon>
        <taxon>Coleoptera</taxon>
        <taxon>Polyphaga</taxon>
        <taxon>Elateriformia</taxon>
        <taxon>Elateroidea</taxon>
        <taxon>Lampyridae</taxon>
        <taxon>Luciolinae</taxon>
        <taxon>Aquatica</taxon>
    </lineage>
</organism>
<comment type="caution">
    <text evidence="1">The sequence shown here is derived from an EMBL/GenBank/DDBJ whole genome shotgun (WGS) entry which is preliminary data.</text>
</comment>
<evidence type="ECO:0000313" key="1">
    <source>
        <dbReference type="EMBL" id="KAK4875656.1"/>
    </source>
</evidence>